<dbReference type="GO" id="GO:0004252">
    <property type="term" value="F:serine-type endopeptidase activity"/>
    <property type="evidence" value="ECO:0007669"/>
    <property type="project" value="TreeGrafter"/>
</dbReference>
<dbReference type="Pfam" id="PF00326">
    <property type="entry name" value="Peptidase_S9"/>
    <property type="match status" value="1"/>
</dbReference>
<dbReference type="InterPro" id="IPR011042">
    <property type="entry name" value="6-blade_b-propeller_TolB-like"/>
</dbReference>
<reference evidence="3" key="1">
    <citation type="submission" date="2020-10" db="EMBL/GenBank/DDBJ databases">
        <authorList>
            <person name="Castelo-Branco R."/>
            <person name="Eusebio N."/>
            <person name="Adriana R."/>
            <person name="Vieira A."/>
            <person name="Brugerolle De Fraissinette N."/>
            <person name="Rezende De Castro R."/>
            <person name="Schneider M.P."/>
            <person name="Vasconcelos V."/>
            <person name="Leao P.N."/>
        </authorList>
    </citation>
    <scope>NUCLEOTIDE SEQUENCE</scope>
    <source>
        <strain evidence="3">LEGE 07157</strain>
    </source>
</reference>
<proteinExistence type="predicted"/>
<accession>A0A8J7JD40</accession>
<protein>
    <submittedName>
        <fullName evidence="3">S9 family peptidase</fullName>
    </submittedName>
</protein>
<dbReference type="Proteomes" id="UP000654482">
    <property type="component" value="Unassembled WGS sequence"/>
</dbReference>
<dbReference type="PANTHER" id="PTHR42776">
    <property type="entry name" value="SERINE PEPTIDASE S9 FAMILY MEMBER"/>
    <property type="match status" value="1"/>
</dbReference>
<dbReference type="GO" id="GO:0006508">
    <property type="term" value="P:proteolysis"/>
    <property type="evidence" value="ECO:0007669"/>
    <property type="project" value="InterPro"/>
</dbReference>
<dbReference type="Gene3D" id="3.40.50.1820">
    <property type="entry name" value="alpha/beta hydrolase"/>
    <property type="match status" value="1"/>
</dbReference>
<dbReference type="InterPro" id="IPR029058">
    <property type="entry name" value="AB_hydrolase_fold"/>
</dbReference>
<keyword evidence="4" id="KW-1185">Reference proteome</keyword>
<comment type="caution">
    <text evidence="3">The sequence shown here is derived from an EMBL/GenBank/DDBJ whole genome shotgun (WGS) entry which is preliminary data.</text>
</comment>
<dbReference type="AlphaFoldDB" id="A0A8J7JD40"/>
<name>A0A8J7JD40_9CYAN</name>
<dbReference type="Gene3D" id="2.120.10.30">
    <property type="entry name" value="TolB, C-terminal domain"/>
    <property type="match status" value="1"/>
</dbReference>
<dbReference type="EMBL" id="JADEWZ010000031">
    <property type="protein sequence ID" value="MBE9117825.1"/>
    <property type="molecule type" value="Genomic_DNA"/>
</dbReference>
<evidence type="ECO:0000313" key="4">
    <source>
        <dbReference type="Proteomes" id="UP000654482"/>
    </source>
</evidence>
<gene>
    <name evidence="3" type="ORF">IQ249_18150</name>
</gene>
<evidence type="ECO:0000256" key="1">
    <source>
        <dbReference type="ARBA" id="ARBA00022801"/>
    </source>
</evidence>
<dbReference type="PANTHER" id="PTHR42776:SF28">
    <property type="entry name" value="GLUTAMYL ENDOPEPTIDASE, CHLOROPLASTIC-RELATED"/>
    <property type="match status" value="1"/>
</dbReference>
<dbReference type="InterPro" id="IPR001375">
    <property type="entry name" value="Peptidase_S9_cat"/>
</dbReference>
<keyword evidence="1" id="KW-0378">Hydrolase</keyword>
<dbReference type="SUPFAM" id="SSF82171">
    <property type="entry name" value="DPP6 N-terminal domain-like"/>
    <property type="match status" value="1"/>
</dbReference>
<sequence length="785" mass="88833">MTPSSAQLSWQSPPEPIDQILNTPLPPASTLSPNHRWFVEVERPPFPPLTDLAQPKLSLAGLQINPKTNGPANRYTFGRLTYRALPDGKPQTPNLPEDARLSFFNWSTDGERLAFALERETGWELWMLDLPSGKTQSLSEPILNATYGTPCRWLPGDEGLICKIVPDDRGAPPEAPSVPSGPAIEENLGRKAPARTYTNLLKNPQDEALFEYYLTSRLEKISLTRDRTPILPPTLIDEAIPSPNGESILLSTLHRPFSYQVPLSRFPKTTQVVNLQDKSLYTVAELPLADNIPIKFGSVRPGRREISWRADRAATLYWIEALDGGDAAREVAQRDALVELPSPFTAEPQTLWKSEYRFDDITWGREDTALVSEWWYDNRKSRIWKINPQNPTLEPQLIIERNYQDRYSDPGTPLTTLGDYGKRVLRFARDRESLYFEGRGASESGVYPFLDRRSLVTGKTERLWQAKNPYYERIEDIIDDRASQIVTRRQSKIDPPNFFIVRRTEPSKSLQLTDYQDPAPQFTQVGKEVIQYERADGVKLTATLYLPPNYDPEKDGALPTIFWVYPEEFKDAATAGQITTAENAFSRPYGSSVLFLLLRGYAVLDNPTLPIIGEGDREPNDTYVEQLLMGAEAAVREVVRRGVSDPQRLVIGGHSYGAFTAANLLAHSDLFQAGIARSGAYNRTLTPFGFQGEQRNFWEATQIYMQMSPFTHAAKINEPLLLIHGADDNNSGTYPVQSERFYEALKGLGGTVRWVELPYEGHGYRSRESIGHVLWEMVRWCDRYT</sequence>
<evidence type="ECO:0000313" key="3">
    <source>
        <dbReference type="EMBL" id="MBE9117825.1"/>
    </source>
</evidence>
<evidence type="ECO:0000259" key="2">
    <source>
        <dbReference type="Pfam" id="PF00326"/>
    </source>
</evidence>
<feature type="domain" description="Peptidase S9 prolyl oligopeptidase catalytic" evidence="2">
    <location>
        <begin position="633"/>
        <end position="784"/>
    </location>
</feature>
<organism evidence="3 4">
    <name type="scientific">Lusitaniella coriacea LEGE 07157</name>
    <dbReference type="NCBI Taxonomy" id="945747"/>
    <lineage>
        <taxon>Bacteria</taxon>
        <taxon>Bacillati</taxon>
        <taxon>Cyanobacteriota</taxon>
        <taxon>Cyanophyceae</taxon>
        <taxon>Spirulinales</taxon>
        <taxon>Lusitaniellaceae</taxon>
        <taxon>Lusitaniella</taxon>
    </lineage>
</organism>
<dbReference type="SUPFAM" id="SSF53474">
    <property type="entry name" value="alpha/beta-Hydrolases"/>
    <property type="match status" value="1"/>
</dbReference>